<accession>A0A3N5BAL9</accession>
<protein>
    <submittedName>
        <fullName evidence="1">Uncharacterized protein</fullName>
    </submittedName>
</protein>
<dbReference type="AlphaFoldDB" id="A0A3N5BAL9"/>
<keyword evidence="2" id="KW-1185">Reference proteome</keyword>
<comment type="caution">
    <text evidence="1">The sequence shown here is derived from an EMBL/GenBank/DDBJ whole genome shotgun (WGS) entry which is preliminary data.</text>
</comment>
<proteinExistence type="predicted"/>
<evidence type="ECO:0000313" key="1">
    <source>
        <dbReference type="EMBL" id="RPF54417.1"/>
    </source>
</evidence>
<sequence>MNGVFAMSVDVYFSDFFNIEAKVIEDYGAFDVSLINDFPLFIDPFLLFNSRKTEYQELHEGMIKYLKFLRDKAQEKKISPGLLKAWFMFPEIKQNWLGFSKSGNGGNGLGEDFAQALYSNLNNVLSNFGEEKVTESSHLEKLCIIKEKVGKDSISDFTTRLIHEYLLKYTQTFALKHLEKEYVKKVSVNNVRFNYRTETWESDTFQLPFIKGDYVLLSPVDILTKDETWINKIDMVKDFSLIPESFDNEQLRFQVNNYFMSILPKKPSQKDRSLAVSRVIAEYPEFVDYYIKYKEERGDEAEESSIEKVKESSSFYVENFKYLITLLDKETEFYQTKDDTIEESLKRVMFMKNVIENNDGYRIFYSKGKPIKKEDDLQILYRLTWFATESDVNREVNNGRGPVDYKISRGNKDKTLIEFKLASNSQLKRNLKKQVEVYEKANVTKKSIKVILYFSEQELGRVNRILSELKLSGEENIILIDARNDNKPSASTA</sequence>
<dbReference type="EMBL" id="RKRF01000008">
    <property type="protein sequence ID" value="RPF54417.1"/>
    <property type="molecule type" value="Genomic_DNA"/>
</dbReference>
<reference evidence="1 2" key="1">
    <citation type="submission" date="2018-11" db="EMBL/GenBank/DDBJ databases">
        <title>Genomic Encyclopedia of Type Strains, Phase IV (KMG-IV): sequencing the most valuable type-strain genomes for metagenomic binning, comparative biology and taxonomic classification.</title>
        <authorList>
            <person name="Goeker M."/>
        </authorList>
    </citation>
    <scope>NUCLEOTIDE SEQUENCE [LARGE SCALE GENOMIC DNA]</scope>
    <source>
        <strain evidence="1 2">DSM 18090</strain>
    </source>
</reference>
<evidence type="ECO:0000313" key="2">
    <source>
        <dbReference type="Proteomes" id="UP000276443"/>
    </source>
</evidence>
<dbReference type="Proteomes" id="UP000276443">
    <property type="component" value="Unassembled WGS sequence"/>
</dbReference>
<organism evidence="1 2">
    <name type="scientific">Aquisalibacillus elongatus</name>
    <dbReference type="NCBI Taxonomy" id="485577"/>
    <lineage>
        <taxon>Bacteria</taxon>
        <taxon>Bacillati</taxon>
        <taxon>Bacillota</taxon>
        <taxon>Bacilli</taxon>
        <taxon>Bacillales</taxon>
        <taxon>Bacillaceae</taxon>
        <taxon>Aquisalibacillus</taxon>
    </lineage>
</organism>
<name>A0A3N5BAL9_9BACI</name>
<gene>
    <name evidence="1" type="ORF">EDC24_1616</name>
</gene>